<evidence type="ECO:0008006" key="4">
    <source>
        <dbReference type="Google" id="ProtNLM"/>
    </source>
</evidence>
<keyword evidence="1" id="KW-0175">Coiled coil</keyword>
<dbReference type="Pfam" id="PF14127">
    <property type="entry name" value="DUF4294"/>
    <property type="match status" value="1"/>
</dbReference>
<dbReference type="AlphaFoldDB" id="A0A1H1LYM5"/>
<sequence>MKYITYLALFFSVVFYAQEDPVKQDSTAIHYMYIEGDSVPVTSVELKEVLVLPNLKFKDRKARIRYIILRRKTLKVYPYAKLAAERLESLQERLDGLERKRDKKRYAKIIQRYIEDEFSAELKKLTKTEGQILVKLIHRQTGETTFNLIKELRSGWRAFWFNSTARLFDISLKKEFSPIDEEEDYLIEDILQRAFQNEQLERQEPAFEIDFYESLNKWSKVDSATNSKD</sequence>
<organism evidence="2 3">
    <name type="scientific">Winogradskyella sediminis</name>
    <dbReference type="NCBI Taxonomy" id="1382466"/>
    <lineage>
        <taxon>Bacteria</taxon>
        <taxon>Pseudomonadati</taxon>
        <taxon>Bacteroidota</taxon>
        <taxon>Flavobacteriia</taxon>
        <taxon>Flavobacteriales</taxon>
        <taxon>Flavobacteriaceae</taxon>
        <taxon>Winogradskyella</taxon>
    </lineage>
</organism>
<feature type="coiled-coil region" evidence="1">
    <location>
        <begin position="80"/>
        <end position="107"/>
    </location>
</feature>
<proteinExistence type="predicted"/>
<keyword evidence="3" id="KW-1185">Reference proteome</keyword>
<accession>A0A1H1LYM5</accession>
<gene>
    <name evidence="2" type="ORF">SAMN04489797_0149</name>
</gene>
<evidence type="ECO:0000256" key="1">
    <source>
        <dbReference type="SAM" id="Coils"/>
    </source>
</evidence>
<dbReference type="Proteomes" id="UP000198963">
    <property type="component" value="Chromosome I"/>
</dbReference>
<name>A0A1H1LYM5_9FLAO</name>
<evidence type="ECO:0000313" key="2">
    <source>
        <dbReference type="EMBL" id="SDR79718.1"/>
    </source>
</evidence>
<dbReference type="STRING" id="1249933.SAMN04489797_0149"/>
<dbReference type="EMBL" id="LT629774">
    <property type="protein sequence ID" value="SDR79718.1"/>
    <property type="molecule type" value="Genomic_DNA"/>
</dbReference>
<dbReference type="InterPro" id="IPR025636">
    <property type="entry name" value="DUF4294"/>
</dbReference>
<dbReference type="RefSeq" id="WP_092443281.1">
    <property type="nucleotide sequence ID" value="NZ_JBLXAG010000007.1"/>
</dbReference>
<protein>
    <recommendedName>
        <fullName evidence="4">DUF4294 domain-containing protein</fullName>
    </recommendedName>
</protein>
<reference evidence="2 3" key="1">
    <citation type="submission" date="2016-10" db="EMBL/GenBank/DDBJ databases">
        <authorList>
            <person name="Varghese N."/>
            <person name="Submissions S."/>
        </authorList>
    </citation>
    <scope>NUCLEOTIDE SEQUENCE [LARGE SCALE GENOMIC DNA]</scope>
    <source>
        <strain evidence="2 3">RHA_55</strain>
    </source>
</reference>
<evidence type="ECO:0000313" key="3">
    <source>
        <dbReference type="Proteomes" id="UP000198963"/>
    </source>
</evidence>